<evidence type="ECO:0000256" key="1">
    <source>
        <dbReference type="SAM" id="Phobius"/>
    </source>
</evidence>
<accession>A0A812DAU9</accession>
<dbReference type="EMBL" id="CAHIKZ030002777">
    <property type="protein sequence ID" value="CAE1291926.1"/>
    <property type="molecule type" value="Genomic_DNA"/>
</dbReference>
<comment type="caution">
    <text evidence="2">The sequence shown here is derived from an EMBL/GenBank/DDBJ whole genome shotgun (WGS) entry which is preliminary data.</text>
</comment>
<keyword evidence="1" id="KW-0472">Membrane</keyword>
<dbReference type="AlphaFoldDB" id="A0A812DAU9"/>
<gene>
    <name evidence="2" type="ORF">SPHA_49072</name>
</gene>
<proteinExistence type="predicted"/>
<name>A0A812DAU9_ACAPH</name>
<feature type="transmembrane region" description="Helical" evidence="1">
    <location>
        <begin position="49"/>
        <end position="67"/>
    </location>
</feature>
<dbReference type="Proteomes" id="UP000597762">
    <property type="component" value="Unassembled WGS sequence"/>
</dbReference>
<organism evidence="2 3">
    <name type="scientific">Acanthosepion pharaonis</name>
    <name type="common">Pharaoh cuttlefish</name>
    <name type="synonym">Sepia pharaonis</name>
    <dbReference type="NCBI Taxonomy" id="158019"/>
    <lineage>
        <taxon>Eukaryota</taxon>
        <taxon>Metazoa</taxon>
        <taxon>Spiralia</taxon>
        <taxon>Lophotrochozoa</taxon>
        <taxon>Mollusca</taxon>
        <taxon>Cephalopoda</taxon>
        <taxon>Coleoidea</taxon>
        <taxon>Decapodiformes</taxon>
        <taxon>Sepiida</taxon>
        <taxon>Sepiina</taxon>
        <taxon>Sepiidae</taxon>
        <taxon>Acanthosepion</taxon>
    </lineage>
</organism>
<evidence type="ECO:0000313" key="3">
    <source>
        <dbReference type="Proteomes" id="UP000597762"/>
    </source>
</evidence>
<keyword evidence="3" id="KW-1185">Reference proteome</keyword>
<sequence length="185" mass="21162">MNQAPVSFVFYIILSTHISFPSVSAQHFFFPSFYCLLLYFDRFDLHFCFFLLFFSFFLFFFFLFFLLHGKISVRTASDFLKSQLLAASTADHLYRVSAAAERTQRLTLTDTCAGIRENKRGYTIYVIALSKDCTFTAVTVKDAFINAVNVSNHSTAPYREIYPHHLSLSLSLSLNPRIKRGPGAT</sequence>
<evidence type="ECO:0000313" key="2">
    <source>
        <dbReference type="EMBL" id="CAE1291926.1"/>
    </source>
</evidence>
<keyword evidence="1" id="KW-1133">Transmembrane helix</keyword>
<keyword evidence="1" id="KW-0812">Transmembrane</keyword>
<reference evidence="2" key="1">
    <citation type="submission" date="2021-01" db="EMBL/GenBank/DDBJ databases">
        <authorList>
            <person name="Li R."/>
            <person name="Bekaert M."/>
        </authorList>
    </citation>
    <scope>NUCLEOTIDE SEQUENCE</scope>
    <source>
        <strain evidence="2">Farmed</strain>
    </source>
</reference>
<protein>
    <submittedName>
        <fullName evidence="2">Uncharacterized protein</fullName>
    </submittedName>
</protein>